<evidence type="ECO:0000313" key="1">
    <source>
        <dbReference type="EMBL" id="AFU58698.1"/>
    </source>
</evidence>
<reference evidence="1 2" key="1">
    <citation type="journal article" date="2012" name="Environ. Microbiol.">
        <title>The genome of the ammonia-oxidizing Candidatus Nitrososphaera gargensis: insights into metabolic versatility and environmental adaptations.</title>
        <authorList>
            <person name="Spang A."/>
            <person name="Poehlein A."/>
            <person name="Offre P."/>
            <person name="Zumbragel S."/>
            <person name="Haider S."/>
            <person name="Rychlik N."/>
            <person name="Nowka B."/>
            <person name="Schmeisser C."/>
            <person name="Lebedeva E.V."/>
            <person name="Rattei T."/>
            <person name="Bohm C."/>
            <person name="Schmid M."/>
            <person name="Galushko A."/>
            <person name="Hatzenpichler R."/>
            <person name="Weinmaier T."/>
            <person name="Daniel R."/>
            <person name="Schleper C."/>
            <person name="Spieck E."/>
            <person name="Streit W."/>
            <person name="Wagner M."/>
        </authorList>
    </citation>
    <scope>NUCLEOTIDE SEQUENCE [LARGE SCALE GENOMIC DNA]</scope>
    <source>
        <strain evidence="2">Ga9.2</strain>
    </source>
</reference>
<accession>K0IIB7</accession>
<organism evidence="1 2">
    <name type="scientific">Nitrososphaera gargensis (strain Ga9.2)</name>
    <dbReference type="NCBI Taxonomy" id="1237085"/>
    <lineage>
        <taxon>Archaea</taxon>
        <taxon>Nitrososphaerota</taxon>
        <taxon>Nitrososphaeria</taxon>
        <taxon>Nitrososphaerales</taxon>
        <taxon>Nitrososphaeraceae</taxon>
        <taxon>Nitrososphaera</taxon>
    </lineage>
</organism>
<dbReference type="Proteomes" id="UP000008037">
    <property type="component" value="Chromosome"/>
</dbReference>
<gene>
    <name evidence="1" type="ordered locus">Ngar_c17650</name>
</gene>
<dbReference type="KEGG" id="nga:Ngar_c17650"/>
<dbReference type="STRING" id="1237085.Ngar_c17650"/>
<keyword evidence="2" id="KW-1185">Reference proteome</keyword>
<proteinExistence type="predicted"/>
<protein>
    <submittedName>
        <fullName evidence="1">Uncharacterized protein</fullName>
    </submittedName>
</protein>
<evidence type="ECO:0000313" key="2">
    <source>
        <dbReference type="Proteomes" id="UP000008037"/>
    </source>
</evidence>
<dbReference type="BioCyc" id="CNIT1237085:G1324-1763-MONOMER"/>
<sequence>MYMAETLELESFDISFSFRCPKCDYLNEEVTAKDLSSGNAECGMCETIFKVEGLDAVKITATLD</sequence>
<dbReference type="InParanoid" id="K0IIB7"/>
<dbReference type="EMBL" id="CP002408">
    <property type="protein sequence ID" value="AFU58698.1"/>
    <property type="molecule type" value="Genomic_DNA"/>
</dbReference>
<dbReference type="AlphaFoldDB" id="K0IIB7"/>
<dbReference type="HOGENOM" id="CLU_2893373_0_0_2"/>
<name>K0IIB7_NITGG</name>